<name>A0A562PVT1_9FLAO</name>
<dbReference type="OrthoDB" id="1376630at2"/>
<evidence type="ECO:0000313" key="1">
    <source>
        <dbReference type="EMBL" id="RDI56286.1"/>
    </source>
</evidence>
<dbReference type="AlphaFoldDB" id="A0A562PVT1"/>
<evidence type="ECO:0000313" key="3">
    <source>
        <dbReference type="Proteomes" id="UP000254518"/>
    </source>
</evidence>
<dbReference type="Proteomes" id="UP000321392">
    <property type="component" value="Unassembled WGS sequence"/>
</dbReference>
<reference evidence="1 3" key="2">
    <citation type="submission" date="2018-07" db="EMBL/GenBank/DDBJ databases">
        <title>Genomic Encyclopedia of Type Strains, Phase IV (KMG-IV): sequencing the most valuable type-strain genomes for metagenomic binning, comparative biology and taxonomic classification.</title>
        <authorList>
            <person name="Goeker M."/>
        </authorList>
    </citation>
    <scope>NUCLEOTIDE SEQUENCE [LARGE SCALE GENOMIC DNA]</scope>
    <source>
        <strain evidence="1 3">DSM 19728</strain>
    </source>
</reference>
<dbReference type="EMBL" id="VLKX01000005">
    <property type="protein sequence ID" value="TWI48196.1"/>
    <property type="molecule type" value="Genomic_DNA"/>
</dbReference>
<proteinExistence type="predicted"/>
<keyword evidence="3" id="KW-1185">Reference proteome</keyword>
<comment type="caution">
    <text evidence="2">The sequence shown here is derived from an EMBL/GenBank/DDBJ whole genome shotgun (WGS) entry which is preliminary data.</text>
</comment>
<sequence>MKSLNDNLREEFGEILKTPEIQEIISSKKLEIEIVTKAFEKLLDNKYGNEDSSFVEKGRAEFETFIINTIKTKLH</sequence>
<dbReference type="EMBL" id="QQBA01000005">
    <property type="protein sequence ID" value="RDI56286.1"/>
    <property type="molecule type" value="Genomic_DNA"/>
</dbReference>
<evidence type="ECO:0000313" key="4">
    <source>
        <dbReference type="Proteomes" id="UP000321392"/>
    </source>
</evidence>
<reference evidence="2 4" key="1">
    <citation type="journal article" date="2015" name="Stand. Genomic Sci.">
        <title>Genomic Encyclopedia of Bacterial and Archaeal Type Strains, Phase III: the genomes of soil and plant-associated and newly described type strains.</title>
        <authorList>
            <person name="Whitman W.B."/>
            <person name="Woyke T."/>
            <person name="Klenk H.P."/>
            <person name="Zhou Y."/>
            <person name="Lilburn T.G."/>
            <person name="Beck B.J."/>
            <person name="De Vos P."/>
            <person name="Vandamme P."/>
            <person name="Eisen J.A."/>
            <person name="Garrity G."/>
            <person name="Hugenholtz P."/>
            <person name="Kyrpides N.C."/>
        </authorList>
    </citation>
    <scope>NUCLEOTIDE SEQUENCE [LARGE SCALE GENOMIC DNA]</scope>
    <source>
        <strain evidence="2 4">CGMCC 1.5380</strain>
    </source>
</reference>
<reference evidence="2" key="3">
    <citation type="submission" date="2019-07" db="EMBL/GenBank/DDBJ databases">
        <authorList>
            <person name="Whitman W."/>
            <person name="Huntemann M."/>
            <person name="Clum A."/>
            <person name="Pillay M."/>
            <person name="Palaniappan K."/>
            <person name="Varghese N."/>
            <person name="Mikhailova N."/>
            <person name="Stamatis D."/>
            <person name="Reddy T."/>
            <person name="Daum C."/>
            <person name="Shapiro N."/>
            <person name="Ivanova N."/>
            <person name="Kyrpides N."/>
            <person name="Woyke T."/>
        </authorList>
    </citation>
    <scope>NUCLEOTIDE SEQUENCE</scope>
    <source>
        <strain evidence="2">CGMCC 1.5380</strain>
    </source>
</reference>
<gene>
    <name evidence="1" type="ORF">DFR66_105155</name>
    <name evidence="2" type="ORF">IQ02_01355</name>
</gene>
<accession>A0A562PVT1</accession>
<dbReference type="Proteomes" id="UP000254518">
    <property type="component" value="Unassembled WGS sequence"/>
</dbReference>
<organism evidence="2 4">
    <name type="scientific">Flavobacterium glaciei</name>
    <dbReference type="NCBI Taxonomy" id="386300"/>
    <lineage>
        <taxon>Bacteria</taxon>
        <taxon>Pseudomonadati</taxon>
        <taxon>Bacteroidota</taxon>
        <taxon>Flavobacteriia</taxon>
        <taxon>Flavobacteriales</taxon>
        <taxon>Flavobacteriaceae</taxon>
        <taxon>Flavobacterium</taxon>
    </lineage>
</organism>
<evidence type="ECO:0000313" key="2">
    <source>
        <dbReference type="EMBL" id="TWI48196.1"/>
    </source>
</evidence>
<protein>
    <submittedName>
        <fullName evidence="2">Uncharacterized protein</fullName>
    </submittedName>
</protein>
<dbReference type="RefSeq" id="WP_114754043.1">
    <property type="nucleotide sequence ID" value="NZ_QQBA01000005.1"/>
</dbReference>